<organism evidence="3 4">
    <name type="scientific">[Torrubiella] hemipterigena</name>
    <dbReference type="NCBI Taxonomy" id="1531966"/>
    <lineage>
        <taxon>Eukaryota</taxon>
        <taxon>Fungi</taxon>
        <taxon>Dikarya</taxon>
        <taxon>Ascomycota</taxon>
        <taxon>Pezizomycotina</taxon>
        <taxon>Sordariomycetes</taxon>
        <taxon>Hypocreomycetidae</taxon>
        <taxon>Hypocreales</taxon>
        <taxon>Clavicipitaceae</taxon>
        <taxon>Clavicipitaceae incertae sedis</taxon>
        <taxon>'Torrubiella' clade</taxon>
    </lineage>
</organism>
<evidence type="ECO:0000313" key="3">
    <source>
        <dbReference type="EMBL" id="CEJ90656.1"/>
    </source>
</evidence>
<evidence type="ECO:0000259" key="2">
    <source>
        <dbReference type="Pfam" id="PF00462"/>
    </source>
</evidence>
<protein>
    <recommendedName>
        <fullName evidence="2">Glutaredoxin domain-containing protein</fullName>
    </recommendedName>
</protein>
<gene>
    <name evidence="3" type="ORF">VHEMI06422</name>
</gene>
<dbReference type="GO" id="GO:0005796">
    <property type="term" value="C:Golgi lumen"/>
    <property type="evidence" value="ECO:0007669"/>
    <property type="project" value="TreeGrafter"/>
</dbReference>
<dbReference type="GO" id="GO:0005801">
    <property type="term" value="C:cis-Golgi network"/>
    <property type="evidence" value="ECO:0007669"/>
    <property type="project" value="TreeGrafter"/>
</dbReference>
<dbReference type="InterPro" id="IPR002109">
    <property type="entry name" value="Glutaredoxin"/>
</dbReference>
<evidence type="ECO:0000313" key="4">
    <source>
        <dbReference type="Proteomes" id="UP000039046"/>
    </source>
</evidence>
<feature type="domain" description="Glutaredoxin" evidence="2">
    <location>
        <begin position="162"/>
        <end position="228"/>
    </location>
</feature>
<dbReference type="GO" id="GO:0015038">
    <property type="term" value="F:glutathione disulfide oxidoreductase activity"/>
    <property type="evidence" value="ECO:0007669"/>
    <property type="project" value="TreeGrafter"/>
</dbReference>
<dbReference type="PROSITE" id="PS51354">
    <property type="entry name" value="GLUTAREDOXIN_2"/>
    <property type="match status" value="1"/>
</dbReference>
<reference evidence="3 4" key="1">
    <citation type="journal article" date="2015" name="Genome Announc.">
        <title>Draft Genome Sequence and Gene Annotation of the Entomopathogenic Fungus Verticillium hemipterigenum.</title>
        <authorList>
            <person name="Horn F."/>
            <person name="Habel A."/>
            <person name="Scharf D.H."/>
            <person name="Dworschak J."/>
            <person name="Brakhage A.A."/>
            <person name="Guthke R."/>
            <person name="Hertweck C."/>
            <person name="Linde J."/>
        </authorList>
    </citation>
    <scope>NUCLEOTIDE SEQUENCE [LARGE SCALE GENOMIC DNA]</scope>
</reference>
<dbReference type="GO" id="GO:0000324">
    <property type="term" value="C:fungal-type vacuole"/>
    <property type="evidence" value="ECO:0007669"/>
    <property type="project" value="TreeGrafter"/>
</dbReference>
<keyword evidence="4" id="KW-1185">Reference proteome</keyword>
<dbReference type="OrthoDB" id="423313at2759"/>
<dbReference type="GO" id="GO:0034599">
    <property type="term" value="P:cellular response to oxidative stress"/>
    <property type="evidence" value="ECO:0007669"/>
    <property type="project" value="TreeGrafter"/>
</dbReference>
<dbReference type="InterPro" id="IPR014025">
    <property type="entry name" value="Glutaredoxin_subgr"/>
</dbReference>
<sequence>MPSPRRLRLLVLAAIVTVVFVLFYTSGVDSGEGSFMDKTLKAMHPQGQSIINTRTGEQAGHIPADTDADGDIDADDIKAKEDLKASLQKTEKVALDNANKKSPVKPDPPSKVVGQGNSRDGQAKDVKPAADDSESKNDAVKEATGPFDAKKELKRILDKAPVVIFSKTYCPHSKKAKNILREKYNIDPAPFVFELDLIDSDNASALQDELMAKTARRTVPNILIKGVSIGGADLVEEMDRNDELEEKIRKLGKPNVKISHLLEPASGHH</sequence>
<proteinExistence type="predicted"/>
<dbReference type="STRING" id="1531966.A0A0A1T0K2"/>
<feature type="region of interest" description="Disordered" evidence="1">
    <location>
        <begin position="94"/>
        <end position="143"/>
    </location>
</feature>
<dbReference type="Gene3D" id="3.40.30.10">
    <property type="entry name" value="Glutaredoxin"/>
    <property type="match status" value="1"/>
</dbReference>
<dbReference type="Pfam" id="PF00462">
    <property type="entry name" value="Glutaredoxin"/>
    <property type="match status" value="1"/>
</dbReference>
<dbReference type="PRINTS" id="PR00160">
    <property type="entry name" value="GLUTAREDOXIN"/>
</dbReference>
<name>A0A0A1T0K2_9HYPO</name>
<evidence type="ECO:0000256" key="1">
    <source>
        <dbReference type="SAM" id="MobiDB-lite"/>
    </source>
</evidence>
<dbReference type="Proteomes" id="UP000039046">
    <property type="component" value="Unassembled WGS sequence"/>
</dbReference>
<dbReference type="CDD" id="cd03419">
    <property type="entry name" value="GRX_GRXh_1_2_like"/>
    <property type="match status" value="1"/>
</dbReference>
<feature type="compositionally biased region" description="Basic and acidic residues" evidence="1">
    <location>
        <begin position="121"/>
        <end position="141"/>
    </location>
</feature>
<dbReference type="SUPFAM" id="SSF52833">
    <property type="entry name" value="Thioredoxin-like"/>
    <property type="match status" value="1"/>
</dbReference>
<dbReference type="PANTHER" id="PTHR45694:SF5">
    <property type="entry name" value="GLUTAREDOXIN 2"/>
    <property type="match status" value="1"/>
</dbReference>
<dbReference type="AlphaFoldDB" id="A0A0A1T0K2"/>
<dbReference type="InterPro" id="IPR036249">
    <property type="entry name" value="Thioredoxin-like_sf"/>
</dbReference>
<dbReference type="PANTHER" id="PTHR45694">
    <property type="entry name" value="GLUTAREDOXIN 2"/>
    <property type="match status" value="1"/>
</dbReference>
<accession>A0A0A1T0K2</accession>
<dbReference type="HOGENOM" id="CLU_026126_0_0_1"/>
<dbReference type="EMBL" id="CDHN01000003">
    <property type="protein sequence ID" value="CEJ90656.1"/>
    <property type="molecule type" value="Genomic_DNA"/>
</dbReference>